<sequence length="286" mass="32688">MLEKEQLKAMYPLIVTPSHDGKFFFNYVNSLLNFYQQALANGLPVQFLLMQGESLITRARNNCVAQFLANPAWTHLVWVDSDIGFQPEAIFRLLLSDYDIAAGVYPLKTDQWPEGGLPEGMTAQQFSNMYQRYTVNARNKDNAEKLEFNIQEDGFLELSEAPTGMMCIKRDVFLRMMAQYPELQYVPDSLGLVDQGLHYRFFDVMVDPDTKRYLSEDYYFCRLWENMGGKVYVDALSNLTHQGTKVYSGNFAQSLQTNFALAIPAPLGTPLQLNGLDHLQKLLESK</sequence>
<evidence type="ECO:0000313" key="1">
    <source>
        <dbReference type="EMBL" id="MDQ9070374.1"/>
    </source>
</evidence>
<dbReference type="Proteomes" id="UP001243195">
    <property type="component" value="Unassembled WGS sequence"/>
</dbReference>
<organism evidence="1 2">
    <name type="scientific">Acinetobacter gerneri</name>
    <dbReference type="NCBI Taxonomy" id="202952"/>
    <lineage>
        <taxon>Bacteria</taxon>
        <taxon>Pseudomonadati</taxon>
        <taxon>Pseudomonadota</taxon>
        <taxon>Gammaproteobacteria</taxon>
        <taxon>Moraxellales</taxon>
        <taxon>Moraxellaceae</taxon>
        <taxon>Acinetobacter</taxon>
    </lineage>
</organism>
<accession>A0AAW8JF08</accession>
<dbReference type="AlphaFoldDB" id="A0AAW8JF08"/>
<dbReference type="Gene3D" id="3.90.550.40">
    <property type="match status" value="1"/>
</dbReference>
<evidence type="ECO:0008006" key="3">
    <source>
        <dbReference type="Google" id="ProtNLM"/>
    </source>
</evidence>
<comment type="caution">
    <text evidence="1">The sequence shown here is derived from an EMBL/GenBank/DDBJ whole genome shotgun (WGS) entry which is preliminary data.</text>
</comment>
<dbReference type="RefSeq" id="WP_308956237.1">
    <property type="nucleotide sequence ID" value="NZ_JAVICY010000013.1"/>
</dbReference>
<protein>
    <recommendedName>
        <fullName evidence="3">Glycosyltransferase</fullName>
    </recommendedName>
</protein>
<dbReference type="InterPro" id="IPR029044">
    <property type="entry name" value="Nucleotide-diphossugar_trans"/>
</dbReference>
<dbReference type="SUPFAM" id="SSF53448">
    <property type="entry name" value="Nucleotide-diphospho-sugar transferases"/>
    <property type="match status" value="1"/>
</dbReference>
<reference evidence="1" key="1">
    <citation type="submission" date="2023-08" db="EMBL/GenBank/DDBJ databases">
        <title>Emergence of clinically-relevant ST2 carbapenem-resistant Acinetobacter baumannii strains in hospital sewages in Zhejiang, East of China.</title>
        <authorList>
            <person name="Kaichao C."/>
            <person name="Zhang R."/>
        </authorList>
    </citation>
    <scope>NUCLEOTIDE SEQUENCE</scope>
    <source>
        <strain evidence="1">M-SY-60</strain>
    </source>
</reference>
<dbReference type="EMBL" id="JAVIDA010000002">
    <property type="protein sequence ID" value="MDQ9070374.1"/>
    <property type="molecule type" value="Genomic_DNA"/>
</dbReference>
<name>A0AAW8JF08_9GAMM</name>
<evidence type="ECO:0000313" key="2">
    <source>
        <dbReference type="Proteomes" id="UP001243195"/>
    </source>
</evidence>
<gene>
    <name evidence="1" type="ORF">RFH51_02720</name>
</gene>
<proteinExistence type="predicted"/>